<accession>A0A542YV17</accession>
<gene>
    <name evidence="2" type="ORF">FB467_3092</name>
</gene>
<dbReference type="RefSeq" id="WP_141785867.1">
    <property type="nucleotide sequence ID" value="NZ_BAAAIK010000001.1"/>
</dbReference>
<dbReference type="AlphaFoldDB" id="A0A542YV17"/>
<dbReference type="EMBL" id="VFOP01000001">
    <property type="protein sequence ID" value="TQL51925.1"/>
    <property type="molecule type" value="Genomic_DNA"/>
</dbReference>
<evidence type="ECO:0000256" key="1">
    <source>
        <dbReference type="SAM" id="MobiDB-lite"/>
    </source>
</evidence>
<evidence type="ECO:0000313" key="3">
    <source>
        <dbReference type="Proteomes" id="UP000319516"/>
    </source>
</evidence>
<sequence>MPSSSPLPVPGPDDFRALARSSPWRFGSLHFTHRAEGADPVEAWLRRPGHLEVLDQGERHVETGVPYSRSVLYFEEPPTGIQRLLPGPLRRLPRWGAEPGLAPPDESSNPPIRPPQEFEPLRRPDGLVLERPFEADYDDPMWENYRWVAMLDPVELSHGVEVSEVHTRDRLGRTTWTATVRALPESAEDAGDGYDPRCSCCPLLFGEVSQALEFGPGGRPDSANEGADYPTAYWVSLDVETGIVVDVEPLDGDRAHAAFTNQIHEVGLLPAPNSSQ</sequence>
<feature type="region of interest" description="Disordered" evidence="1">
    <location>
        <begin position="95"/>
        <end position="120"/>
    </location>
</feature>
<dbReference type="OrthoDB" id="4453940at2"/>
<reference evidence="2 3" key="1">
    <citation type="submission" date="2019-06" db="EMBL/GenBank/DDBJ databases">
        <title>Sequencing the genomes of 1000 actinobacteria strains.</title>
        <authorList>
            <person name="Klenk H.-P."/>
        </authorList>
    </citation>
    <scope>NUCLEOTIDE SEQUENCE [LARGE SCALE GENOMIC DNA]</scope>
    <source>
        <strain evidence="2 3">DSM 12335</strain>
    </source>
</reference>
<evidence type="ECO:0000313" key="2">
    <source>
        <dbReference type="EMBL" id="TQL51925.1"/>
    </source>
</evidence>
<proteinExistence type="predicted"/>
<dbReference type="Proteomes" id="UP000319516">
    <property type="component" value="Unassembled WGS sequence"/>
</dbReference>
<organism evidence="2 3">
    <name type="scientific">Ornithinicoccus hortensis</name>
    <dbReference type="NCBI Taxonomy" id="82346"/>
    <lineage>
        <taxon>Bacteria</taxon>
        <taxon>Bacillati</taxon>
        <taxon>Actinomycetota</taxon>
        <taxon>Actinomycetes</taxon>
        <taxon>Micrococcales</taxon>
        <taxon>Intrasporangiaceae</taxon>
        <taxon>Ornithinicoccus</taxon>
    </lineage>
</organism>
<keyword evidence="3" id="KW-1185">Reference proteome</keyword>
<name>A0A542YV17_9MICO</name>
<comment type="caution">
    <text evidence="2">The sequence shown here is derived from an EMBL/GenBank/DDBJ whole genome shotgun (WGS) entry which is preliminary data.</text>
</comment>
<protein>
    <submittedName>
        <fullName evidence="2">Uncharacterized protein</fullName>
    </submittedName>
</protein>